<proteinExistence type="predicted"/>
<organism evidence="1 2">
    <name type="scientific">Pterulicium gracile</name>
    <dbReference type="NCBI Taxonomy" id="1884261"/>
    <lineage>
        <taxon>Eukaryota</taxon>
        <taxon>Fungi</taxon>
        <taxon>Dikarya</taxon>
        <taxon>Basidiomycota</taxon>
        <taxon>Agaricomycotina</taxon>
        <taxon>Agaricomycetes</taxon>
        <taxon>Agaricomycetidae</taxon>
        <taxon>Agaricales</taxon>
        <taxon>Pleurotineae</taxon>
        <taxon>Pterulaceae</taxon>
        <taxon>Pterulicium</taxon>
    </lineage>
</organism>
<dbReference type="EMBL" id="ML178968">
    <property type="protein sequence ID" value="TFK95086.1"/>
    <property type="molecule type" value="Genomic_DNA"/>
</dbReference>
<keyword evidence="2" id="KW-1185">Reference proteome</keyword>
<sequence>MLETEVARWKAREPNRLLLERKQVNQRILEEMKNRLKEIGWGEELQRILAAAYPRDTLFDKIKFEDLREPLLPEEWDEIYPQLAKYLEQRKSTRIHDLAMSRLRNAVEAMKSIINEYGQTHYIVPPPMDLFLQEPILDAAFSLLQANGTLESQDEVNAEAPRFQQAIQSAVPDIEPLVQKWRAEKEKELLALVARCPSLVPFIPKKTLYPHRLWQRQFSSNTILAMPQSTMHRNRQDPLKTISFADYSTLEARKELTLSVVWASTWNEFCGIEVYDTFVPLMESLVRLKGVNPLLRFLHPKCDRPGMSLGDKSHILMTAALRHWDRMYDLRFEPFDSDAEVFEVVEDPVALEIFSIARDTR</sequence>
<gene>
    <name evidence="1" type="ORF">BDV98DRAFT_621798</name>
</gene>
<dbReference type="Proteomes" id="UP000305067">
    <property type="component" value="Unassembled WGS sequence"/>
</dbReference>
<name>A0A5C3Q0J4_9AGAR</name>
<evidence type="ECO:0000313" key="1">
    <source>
        <dbReference type="EMBL" id="TFK95086.1"/>
    </source>
</evidence>
<evidence type="ECO:0000313" key="2">
    <source>
        <dbReference type="Proteomes" id="UP000305067"/>
    </source>
</evidence>
<dbReference type="AlphaFoldDB" id="A0A5C3Q0J4"/>
<protein>
    <submittedName>
        <fullName evidence="1">Uncharacterized protein</fullName>
    </submittedName>
</protein>
<reference evidence="1 2" key="1">
    <citation type="journal article" date="2019" name="Nat. Ecol. Evol.">
        <title>Megaphylogeny resolves global patterns of mushroom evolution.</title>
        <authorList>
            <person name="Varga T."/>
            <person name="Krizsan K."/>
            <person name="Foldi C."/>
            <person name="Dima B."/>
            <person name="Sanchez-Garcia M."/>
            <person name="Sanchez-Ramirez S."/>
            <person name="Szollosi G.J."/>
            <person name="Szarkandi J.G."/>
            <person name="Papp V."/>
            <person name="Albert L."/>
            <person name="Andreopoulos W."/>
            <person name="Angelini C."/>
            <person name="Antonin V."/>
            <person name="Barry K.W."/>
            <person name="Bougher N.L."/>
            <person name="Buchanan P."/>
            <person name="Buyck B."/>
            <person name="Bense V."/>
            <person name="Catcheside P."/>
            <person name="Chovatia M."/>
            <person name="Cooper J."/>
            <person name="Damon W."/>
            <person name="Desjardin D."/>
            <person name="Finy P."/>
            <person name="Geml J."/>
            <person name="Haridas S."/>
            <person name="Hughes K."/>
            <person name="Justo A."/>
            <person name="Karasinski D."/>
            <person name="Kautmanova I."/>
            <person name="Kiss B."/>
            <person name="Kocsube S."/>
            <person name="Kotiranta H."/>
            <person name="LaButti K.M."/>
            <person name="Lechner B.E."/>
            <person name="Liimatainen K."/>
            <person name="Lipzen A."/>
            <person name="Lukacs Z."/>
            <person name="Mihaltcheva S."/>
            <person name="Morgado L.N."/>
            <person name="Niskanen T."/>
            <person name="Noordeloos M.E."/>
            <person name="Ohm R.A."/>
            <person name="Ortiz-Santana B."/>
            <person name="Ovrebo C."/>
            <person name="Racz N."/>
            <person name="Riley R."/>
            <person name="Savchenko A."/>
            <person name="Shiryaev A."/>
            <person name="Soop K."/>
            <person name="Spirin V."/>
            <person name="Szebenyi C."/>
            <person name="Tomsovsky M."/>
            <person name="Tulloss R.E."/>
            <person name="Uehling J."/>
            <person name="Grigoriev I.V."/>
            <person name="Vagvolgyi C."/>
            <person name="Papp T."/>
            <person name="Martin F.M."/>
            <person name="Miettinen O."/>
            <person name="Hibbett D.S."/>
            <person name="Nagy L.G."/>
        </authorList>
    </citation>
    <scope>NUCLEOTIDE SEQUENCE [LARGE SCALE GENOMIC DNA]</scope>
    <source>
        <strain evidence="1 2">CBS 309.79</strain>
    </source>
</reference>
<accession>A0A5C3Q0J4</accession>
<dbReference type="OrthoDB" id="2322499at2759"/>